<feature type="non-terminal residue" evidence="1">
    <location>
        <position position="1"/>
    </location>
</feature>
<comment type="caution">
    <text evidence="1">The sequence shown here is derived from an EMBL/GenBank/DDBJ whole genome shotgun (WGS) entry which is preliminary data.</text>
</comment>
<gene>
    <name evidence="1" type="ORF">V3328_26250</name>
</gene>
<dbReference type="InterPro" id="IPR029044">
    <property type="entry name" value="Nucleotide-diphossugar_trans"/>
</dbReference>
<reference evidence="1 2" key="1">
    <citation type="submission" date="2024-02" db="EMBL/GenBank/DDBJ databases">
        <title>Genome analysis and characterization of Microbaculum marinisediminis sp. nov., isolated from marine sediment.</title>
        <authorList>
            <person name="Du Z.-J."/>
            <person name="Ye Y.-Q."/>
            <person name="Zhang Z.-R."/>
            <person name="Yuan S.-M."/>
            <person name="Zhang X.-Y."/>
        </authorList>
    </citation>
    <scope>NUCLEOTIDE SEQUENCE [LARGE SCALE GENOMIC DNA]</scope>
    <source>
        <strain evidence="1 2">SDUM1044001</strain>
    </source>
</reference>
<dbReference type="RefSeq" id="WP_422732930.1">
    <property type="nucleotide sequence ID" value="NZ_JAZHOF010000016.1"/>
</dbReference>
<accession>A0AAW9RZX5</accession>
<keyword evidence="2" id="KW-1185">Reference proteome</keyword>
<name>A0AAW9RZX5_9HYPH</name>
<proteinExistence type="predicted"/>
<evidence type="ECO:0008006" key="3">
    <source>
        <dbReference type="Google" id="ProtNLM"/>
    </source>
</evidence>
<dbReference type="EMBL" id="JAZHOF010000016">
    <property type="protein sequence ID" value="MEJ8575004.1"/>
    <property type="molecule type" value="Genomic_DNA"/>
</dbReference>
<sequence length="179" mass="20099">VVSRDTDPVRYESDPGWRQFLHFYSDNNSCLRRSVWEKIPYPDVEFAEDQIWAHRVIEAGYAKAYADDAVVRHSHDYGPLERFQRAFDESNAFRVLFGYSLCGTPSKAARAIGWHVRRDIGFARKNGIGLAATCGQVARGIAQVGGQMAGSHGHRLPGALRLRLSRDKRLQRSLPVASA</sequence>
<evidence type="ECO:0000313" key="1">
    <source>
        <dbReference type="EMBL" id="MEJ8575004.1"/>
    </source>
</evidence>
<dbReference type="SUPFAM" id="SSF53448">
    <property type="entry name" value="Nucleotide-diphospho-sugar transferases"/>
    <property type="match status" value="1"/>
</dbReference>
<dbReference type="Proteomes" id="UP001378188">
    <property type="component" value="Unassembled WGS sequence"/>
</dbReference>
<evidence type="ECO:0000313" key="2">
    <source>
        <dbReference type="Proteomes" id="UP001378188"/>
    </source>
</evidence>
<dbReference type="Gene3D" id="3.90.550.10">
    <property type="entry name" value="Spore Coat Polysaccharide Biosynthesis Protein SpsA, Chain A"/>
    <property type="match status" value="1"/>
</dbReference>
<dbReference type="AlphaFoldDB" id="A0AAW9RZX5"/>
<protein>
    <recommendedName>
        <fullName evidence="3">CAZy families GT2 protein</fullName>
    </recommendedName>
</protein>
<organism evidence="1 2">
    <name type="scientific">Microbaculum marinum</name>
    <dbReference type="NCBI Taxonomy" id="1764581"/>
    <lineage>
        <taxon>Bacteria</taxon>
        <taxon>Pseudomonadati</taxon>
        <taxon>Pseudomonadota</taxon>
        <taxon>Alphaproteobacteria</taxon>
        <taxon>Hyphomicrobiales</taxon>
        <taxon>Tepidamorphaceae</taxon>
        <taxon>Microbaculum</taxon>
    </lineage>
</organism>